<feature type="active site" description="Charge relay system" evidence="4 5">
    <location>
        <position position="214"/>
    </location>
</feature>
<dbReference type="InterPro" id="IPR045051">
    <property type="entry name" value="SBT"/>
</dbReference>
<evidence type="ECO:0000313" key="10">
    <source>
        <dbReference type="Proteomes" id="UP000287649"/>
    </source>
</evidence>
<comment type="caution">
    <text evidence="9">The sequence shown here is derived from an EMBL/GenBank/DDBJ whole genome shotgun (WGS) entry which is preliminary data.</text>
</comment>
<organism evidence="9 10">
    <name type="scientific">Pseudidiomarina homiensis</name>
    <dbReference type="NCBI Taxonomy" id="364198"/>
    <lineage>
        <taxon>Bacteria</taxon>
        <taxon>Pseudomonadati</taxon>
        <taxon>Pseudomonadota</taxon>
        <taxon>Gammaproteobacteria</taxon>
        <taxon>Alteromonadales</taxon>
        <taxon>Idiomarinaceae</taxon>
        <taxon>Pseudidiomarina</taxon>
    </lineage>
</organism>
<evidence type="ECO:0000256" key="4">
    <source>
        <dbReference type="PIRSR" id="PIRSR615500-1"/>
    </source>
</evidence>
<dbReference type="PIRSF" id="PIRSF037898">
    <property type="entry name" value="Subtilisin_rel_Sputw3181_3341"/>
    <property type="match status" value="1"/>
</dbReference>
<keyword evidence="10" id="KW-1185">Reference proteome</keyword>
<evidence type="ECO:0000256" key="6">
    <source>
        <dbReference type="SAM" id="SignalP"/>
    </source>
</evidence>
<dbReference type="Proteomes" id="UP000287649">
    <property type="component" value="Unassembled WGS sequence"/>
</dbReference>
<keyword evidence="2 5" id="KW-0378">Hydrolase</keyword>
<dbReference type="SUPFAM" id="SSF52743">
    <property type="entry name" value="Subtilisin-like"/>
    <property type="match status" value="1"/>
</dbReference>
<evidence type="ECO:0000256" key="1">
    <source>
        <dbReference type="ARBA" id="ARBA00022670"/>
    </source>
</evidence>
<dbReference type="CDD" id="cd04818">
    <property type="entry name" value="PA_subtilisin_1"/>
    <property type="match status" value="1"/>
</dbReference>
<dbReference type="Pfam" id="PF02225">
    <property type="entry name" value="PA"/>
    <property type="match status" value="1"/>
</dbReference>
<feature type="domain" description="Peptidase S8/S53" evidence="7">
    <location>
        <begin position="205"/>
        <end position="629"/>
    </location>
</feature>
<dbReference type="InterPro" id="IPR023828">
    <property type="entry name" value="Peptidase_S8_Ser-AS"/>
</dbReference>
<feature type="domain" description="PA" evidence="8">
    <location>
        <begin position="441"/>
        <end position="525"/>
    </location>
</feature>
<dbReference type="SUPFAM" id="SSF52025">
    <property type="entry name" value="PA domain"/>
    <property type="match status" value="1"/>
</dbReference>
<proteinExistence type="inferred from homology"/>
<dbReference type="PROSITE" id="PS00137">
    <property type="entry name" value="SUBTILASE_HIS"/>
    <property type="match status" value="1"/>
</dbReference>
<keyword evidence="1 5" id="KW-0645">Protease</keyword>
<comment type="similarity">
    <text evidence="5">Belongs to the peptidase S8 family.</text>
</comment>
<evidence type="ECO:0000259" key="8">
    <source>
        <dbReference type="Pfam" id="PF02225"/>
    </source>
</evidence>
<dbReference type="Gene3D" id="2.60.40.2310">
    <property type="match status" value="1"/>
</dbReference>
<evidence type="ECO:0000259" key="7">
    <source>
        <dbReference type="Pfam" id="PF00082"/>
    </source>
</evidence>
<keyword evidence="6" id="KW-0732">Signal</keyword>
<protein>
    <recommendedName>
        <fullName evidence="11">Peptidase S8</fullName>
    </recommendedName>
</protein>
<dbReference type="Gene3D" id="3.50.30.30">
    <property type="match status" value="1"/>
</dbReference>
<evidence type="ECO:0000313" key="9">
    <source>
        <dbReference type="EMBL" id="RUO56211.1"/>
    </source>
</evidence>
<dbReference type="InterPro" id="IPR017312">
    <property type="entry name" value="Subtilisin_Alteromonadales"/>
</dbReference>
<dbReference type="Gene3D" id="3.40.50.200">
    <property type="entry name" value="Peptidase S8/S53 domain"/>
    <property type="match status" value="1"/>
</dbReference>
<dbReference type="PROSITE" id="PS51892">
    <property type="entry name" value="SUBTILASE"/>
    <property type="match status" value="1"/>
</dbReference>
<evidence type="ECO:0000256" key="2">
    <source>
        <dbReference type="ARBA" id="ARBA00022801"/>
    </source>
</evidence>
<dbReference type="EMBL" id="PIPX01000001">
    <property type="protein sequence ID" value="RUO56211.1"/>
    <property type="molecule type" value="Genomic_DNA"/>
</dbReference>
<dbReference type="InterPro" id="IPR036852">
    <property type="entry name" value="Peptidase_S8/S53_dom_sf"/>
</dbReference>
<accession>A0A432Y5P4</accession>
<dbReference type="PANTHER" id="PTHR10795">
    <property type="entry name" value="PROPROTEIN CONVERTASE SUBTILISIN/KEXIN"/>
    <property type="match status" value="1"/>
</dbReference>
<dbReference type="Gene3D" id="2.60.40.10">
    <property type="entry name" value="Immunoglobulins"/>
    <property type="match status" value="2"/>
</dbReference>
<dbReference type="Pfam" id="PF17963">
    <property type="entry name" value="Big_9"/>
    <property type="match status" value="1"/>
</dbReference>
<sequence>MTMSTNGFILRPSAAALAVLSSLTVTGVAAQQVQQTPVQTPQLIQQHQPEKGDELARKMVRSYDVTRFIVELHDPAAAVYKGGLAGFEPTSPVATGTAKLQLASAPVQTYQAHLLSKQNEVLRNLKARVGNLEAKHHLTLTFNGLVVELPGKVADAAAMRAQLAQVPGVKRVYEDERFYATTATSMDLINAPAVWSQLGGQADAGRGVKIAIIDGGIDQDHPSFADNGHPPVARPTKDDYCTTTPTFCNDKIIVARWYEPTGEIHPDEVESPADYNGHGTHVAGTAAANPTTVTLNGASVNITGVAPGAHLMVYKALFSDPEGQGSGSTSMLLPALEDAVADGADIINNSWGSGPGGDPADSPYSAAFTAAKEAGVLTVTAAGNDGPGERTVGCPACIEDGLSVASSQHGGAISLTVDAGPFSGLDAIIGVGNFTITDPISGSLALAGNAGDSLACSSFASGEFAQQIVLVQRGSCNFSVKADNVQAAGAVAMIVYNNEPGTVTMNMGEATLPSVSITQDAGVAIVQEWQSGDTATINAPALRIDENLVDAMSSFSSRGPNGDSTFLKPDLAAPGSSIIAPVPDNTYGLKSGTSMASPHVAGAAALLLEQRPDLTPEQLKSLLMTSTESGLRSHDLVSETTPFDRGTGRLNVANAAATNVVVDQPSLANNGCAIGCTFDRTFTNIGNAAVSFNASVIFANPDVTATLSESLIALDSGESLSMAIEVDSRYAEEGWHFGELLLSSSDNHPDMRLPIAIYARSSDNEAIVSVAHTAGTVAVGEPISVNARGALGTSSSEVELTVQLPAGASADEASIDVTSVRSTTTSSGLEGDTIVWRGQQTDQADVAEVNNANNEFFAGATIEELSGSVPNNVCADGCDDTLFTFDISSNGGLYLDGVRYDSVVISTNGIIGAGDNTSGFGSTATNRAIPDVDQPNAFWAPFWTDLEMGPEAGGGQINYAVLTDTNDVSYLAIEFESVRKYDDVGGDRYSFAFWAELGTDNVYFNYIDIPVAAPDDLTIGAETAADALGVVGVQHYFEGSGQYPSAGDVLQPRLLRGERAAVEIAFDMQVDTIADAPDRAVSTAWERPTAIDLSETFAAPGRELLTLVTVANAAQSYNAVLPQEISATGAVTAEVVAAPSNGTVTVLSNNNLEYTPNAGFVGDDSFTYRGVDEAGQETTLGTVSVQVVNTAPSILITEVDSAQATAATVVLDASASTDAEGDVLSFNWEQTDGPVVELIDADSAQASFVVPELETAASVTFGLTVSDGLSSSEASITVDLRGANQAPTAFARATPSDVESSGSVVLSATESTDPDGDTLTYTWRQTSGINVTLSASEGEEVSFTAPIVSSISTLGFELTASDGEFEDTATVNVVVSPSSGNIPDPDTESSGSFSWWLALAASGLAFVRRRKGVEV</sequence>
<dbReference type="InterPro" id="IPR015500">
    <property type="entry name" value="Peptidase_S8_subtilisin-rel"/>
</dbReference>
<feature type="active site" description="Charge relay system" evidence="4 5">
    <location>
        <position position="278"/>
    </location>
</feature>
<dbReference type="InterPro" id="IPR022398">
    <property type="entry name" value="Peptidase_S8_His-AS"/>
</dbReference>
<feature type="signal peptide" evidence="6">
    <location>
        <begin position="1"/>
        <end position="30"/>
    </location>
</feature>
<dbReference type="PRINTS" id="PR00723">
    <property type="entry name" value="SUBTILISIN"/>
</dbReference>
<keyword evidence="3 5" id="KW-0720">Serine protease</keyword>
<evidence type="ECO:0000256" key="3">
    <source>
        <dbReference type="ARBA" id="ARBA00022825"/>
    </source>
</evidence>
<evidence type="ECO:0008006" key="11">
    <source>
        <dbReference type="Google" id="ProtNLM"/>
    </source>
</evidence>
<dbReference type="PROSITE" id="PS00138">
    <property type="entry name" value="SUBTILASE_SER"/>
    <property type="match status" value="1"/>
</dbReference>
<gene>
    <name evidence="9" type="ORF">CWI70_05530</name>
</gene>
<dbReference type="GO" id="GO:0004252">
    <property type="term" value="F:serine-type endopeptidase activity"/>
    <property type="evidence" value="ECO:0007669"/>
    <property type="project" value="UniProtKB-UniRule"/>
</dbReference>
<dbReference type="Gene3D" id="2.60.40.3440">
    <property type="match status" value="1"/>
</dbReference>
<dbReference type="InterPro" id="IPR003137">
    <property type="entry name" value="PA_domain"/>
</dbReference>
<reference evidence="10" key="1">
    <citation type="journal article" date="2018" name="Front. Microbiol.">
        <title>Genome-Based Analysis Reveals the Taxonomy and Diversity of the Family Idiomarinaceae.</title>
        <authorList>
            <person name="Liu Y."/>
            <person name="Lai Q."/>
            <person name="Shao Z."/>
        </authorList>
    </citation>
    <scope>NUCLEOTIDE SEQUENCE [LARGE SCALE GENOMIC DNA]</scope>
    <source>
        <strain evidence="10">PO-M2</strain>
    </source>
</reference>
<dbReference type="InterPro" id="IPR000209">
    <property type="entry name" value="Peptidase_S8/S53_dom"/>
</dbReference>
<dbReference type="GO" id="GO:0006508">
    <property type="term" value="P:proteolysis"/>
    <property type="evidence" value="ECO:0007669"/>
    <property type="project" value="UniProtKB-KW"/>
</dbReference>
<evidence type="ECO:0000256" key="5">
    <source>
        <dbReference type="PROSITE-ProRule" id="PRU01240"/>
    </source>
</evidence>
<dbReference type="Pfam" id="PF22352">
    <property type="entry name" value="K319L-like_PKD"/>
    <property type="match status" value="2"/>
</dbReference>
<feature type="chain" id="PRO_5019327901" description="Peptidase S8" evidence="6">
    <location>
        <begin position="31"/>
        <end position="1415"/>
    </location>
</feature>
<dbReference type="Pfam" id="PF00082">
    <property type="entry name" value="Peptidase_S8"/>
    <property type="match status" value="1"/>
</dbReference>
<dbReference type="OrthoDB" id="614750at2"/>
<name>A0A432Y5P4_9GAMM</name>
<feature type="active site" description="Charge relay system" evidence="4 5">
    <location>
        <position position="594"/>
    </location>
</feature>
<dbReference type="InterPro" id="IPR046450">
    <property type="entry name" value="PA_dom_sf"/>
</dbReference>
<dbReference type="InterPro" id="IPR013783">
    <property type="entry name" value="Ig-like_fold"/>
</dbReference>